<dbReference type="EMBL" id="CCYD01000112">
    <property type="protein sequence ID" value="CEG36171.1"/>
    <property type="molecule type" value="Genomic_DNA"/>
</dbReference>
<feature type="region of interest" description="Disordered" evidence="1">
    <location>
        <begin position="24"/>
        <end position="47"/>
    </location>
</feature>
<sequence length="67" mass="7509">MHFERVLTEIITIVLLRGPNSISPTERNIMDVQADSESSSPEPVEKDDCFDTAKYAQCVMRPLSKPA</sequence>
<organism evidence="2 3">
    <name type="scientific">Plasmopara halstedii</name>
    <name type="common">Downy mildew of sunflower</name>
    <dbReference type="NCBI Taxonomy" id="4781"/>
    <lineage>
        <taxon>Eukaryota</taxon>
        <taxon>Sar</taxon>
        <taxon>Stramenopiles</taxon>
        <taxon>Oomycota</taxon>
        <taxon>Peronosporomycetes</taxon>
        <taxon>Peronosporales</taxon>
        <taxon>Peronosporaceae</taxon>
        <taxon>Plasmopara</taxon>
    </lineage>
</organism>
<evidence type="ECO:0000313" key="2">
    <source>
        <dbReference type="EMBL" id="CEG36171.1"/>
    </source>
</evidence>
<reference evidence="3" key="1">
    <citation type="submission" date="2014-09" db="EMBL/GenBank/DDBJ databases">
        <authorList>
            <person name="Sharma Rahul"/>
            <person name="Thines Marco"/>
        </authorList>
    </citation>
    <scope>NUCLEOTIDE SEQUENCE [LARGE SCALE GENOMIC DNA]</scope>
</reference>
<dbReference type="RefSeq" id="XP_024572540.1">
    <property type="nucleotide sequence ID" value="XM_024716857.1"/>
</dbReference>
<protein>
    <submittedName>
        <fullName evidence="2">Uncharacterized protein</fullName>
    </submittedName>
</protein>
<name>A0A0N7L3L0_PLAHL</name>
<evidence type="ECO:0000256" key="1">
    <source>
        <dbReference type="SAM" id="MobiDB-lite"/>
    </source>
</evidence>
<evidence type="ECO:0000313" key="3">
    <source>
        <dbReference type="Proteomes" id="UP000054928"/>
    </source>
</evidence>
<keyword evidence="3" id="KW-1185">Reference proteome</keyword>
<dbReference type="GeneID" id="36395550"/>
<accession>A0A0N7L3L0</accession>
<proteinExistence type="predicted"/>
<dbReference type="AlphaFoldDB" id="A0A0N7L3L0"/>
<dbReference type="Proteomes" id="UP000054928">
    <property type="component" value="Unassembled WGS sequence"/>
</dbReference>